<evidence type="ECO:0000256" key="1">
    <source>
        <dbReference type="SAM" id="Phobius"/>
    </source>
</evidence>
<organism evidence="2 3">
    <name type="scientific">Endocarpon pusillum (strain Z07020 / HMAS-L-300199)</name>
    <name type="common">Lichen-forming fungus</name>
    <dbReference type="NCBI Taxonomy" id="1263415"/>
    <lineage>
        <taxon>Eukaryota</taxon>
        <taxon>Fungi</taxon>
        <taxon>Dikarya</taxon>
        <taxon>Ascomycota</taxon>
        <taxon>Pezizomycotina</taxon>
        <taxon>Eurotiomycetes</taxon>
        <taxon>Chaetothyriomycetidae</taxon>
        <taxon>Verrucariales</taxon>
        <taxon>Verrucariaceae</taxon>
        <taxon>Endocarpon</taxon>
    </lineage>
</organism>
<gene>
    <name evidence="2" type="ORF">EPUS_07845</name>
</gene>
<keyword evidence="1" id="KW-0812">Transmembrane</keyword>
<accession>U1GCL3</accession>
<dbReference type="eggNOG" id="ENOG502T56Z">
    <property type="taxonomic scope" value="Eukaryota"/>
</dbReference>
<dbReference type="HOGENOM" id="CLU_533161_0_0_1"/>
<dbReference type="OrthoDB" id="5207033at2759"/>
<reference evidence="3" key="1">
    <citation type="journal article" date="2014" name="BMC Genomics">
        <title>Genome characteristics reveal the impact of lichenization on lichen-forming fungus Endocarpon pusillum Hedwig (Verrucariales, Ascomycota).</title>
        <authorList>
            <person name="Wang Y.-Y."/>
            <person name="Liu B."/>
            <person name="Zhang X.-Y."/>
            <person name="Zhou Q.-M."/>
            <person name="Zhang T."/>
            <person name="Li H."/>
            <person name="Yu Y.-F."/>
            <person name="Zhang X.-L."/>
            <person name="Hao X.-Y."/>
            <person name="Wang M."/>
            <person name="Wang L."/>
            <person name="Wei J.-C."/>
        </authorList>
    </citation>
    <scope>NUCLEOTIDE SEQUENCE [LARGE SCALE GENOMIC DNA]</scope>
    <source>
        <strain evidence="3">Z07020 / HMAS-L-300199</strain>
    </source>
</reference>
<keyword evidence="3" id="KW-1185">Reference proteome</keyword>
<dbReference type="Gene3D" id="1.20.58.340">
    <property type="entry name" value="Magnesium transport protein CorA, transmembrane region"/>
    <property type="match status" value="1"/>
</dbReference>
<keyword evidence="1" id="KW-1133">Transmembrane helix</keyword>
<sequence length="457" mass="51363">MTDSKPYFQVPKLASGPQWPASSKYFVPGMVDIGRVKRLLTNDTRYPSSGEEDLSGLWFATDGTVRRLVSTSIEEDRATTSISPLQGGTVVIFVKQKRRVFLQASYSEIQLRSERWHNLLEHLHILPPAIQGLHDNNGGHGIYVSSCVSGGIHACNLPFPADQPCAYHIWFKLGTWSNAEHFIYARYDFHTGSSIILDAGTDGELHAEKLIERLQGVPNIHIFNVILALLALWFYQTDDYRWQLDYATQAIESKTGYNGLASPTIKPLAPQELTLTKDIAQAADRIQGTITTATNLANLFQFAQDQWKQFINTLETSPAPPIPIPSRDIAALSNALLQLLSQVTAQLHQTRGLRIRVEAQFHIINSLIAQRDNQANIDLASAALMDTEIMRDISLVTYLFLPGTFLAAFFSMVFFERDSNSHLVVSKWIWIYFACAVPLTLGLASRYVWRQRSRRAK</sequence>
<dbReference type="RefSeq" id="XP_007804914.1">
    <property type="nucleotide sequence ID" value="XM_007806723.1"/>
</dbReference>
<proteinExistence type="predicted"/>
<keyword evidence="1" id="KW-0472">Membrane</keyword>
<dbReference type="Proteomes" id="UP000019373">
    <property type="component" value="Unassembled WGS sequence"/>
</dbReference>
<feature type="transmembrane region" description="Helical" evidence="1">
    <location>
        <begin position="216"/>
        <end position="235"/>
    </location>
</feature>
<dbReference type="AlphaFoldDB" id="U1GCL3"/>
<feature type="transmembrane region" description="Helical" evidence="1">
    <location>
        <begin position="395"/>
        <end position="415"/>
    </location>
</feature>
<dbReference type="GeneID" id="19242724"/>
<evidence type="ECO:0000313" key="3">
    <source>
        <dbReference type="Proteomes" id="UP000019373"/>
    </source>
</evidence>
<dbReference type="EMBL" id="KE721408">
    <property type="protein sequence ID" value="ERF69441.1"/>
    <property type="molecule type" value="Genomic_DNA"/>
</dbReference>
<evidence type="ECO:0000313" key="2">
    <source>
        <dbReference type="EMBL" id="ERF69441.1"/>
    </source>
</evidence>
<name>U1GCL3_ENDPU</name>
<feature type="transmembrane region" description="Helical" evidence="1">
    <location>
        <begin position="427"/>
        <end position="449"/>
    </location>
</feature>
<protein>
    <submittedName>
        <fullName evidence="2">Uncharacterized protein</fullName>
    </submittedName>
</protein>